<name>A0A0A8ZMD7_ARUDO</name>
<dbReference type="EMBL" id="GBRH01257341">
    <property type="protein sequence ID" value="JAD40554.1"/>
    <property type="molecule type" value="Transcribed_RNA"/>
</dbReference>
<evidence type="ECO:0000313" key="1">
    <source>
        <dbReference type="EMBL" id="JAD40554.1"/>
    </source>
</evidence>
<reference evidence="1" key="2">
    <citation type="journal article" date="2015" name="Data Brief">
        <title>Shoot transcriptome of the giant reed, Arundo donax.</title>
        <authorList>
            <person name="Barrero R.A."/>
            <person name="Guerrero F.D."/>
            <person name="Moolhuijzen P."/>
            <person name="Goolsby J.A."/>
            <person name="Tidwell J."/>
            <person name="Bellgard S.E."/>
            <person name="Bellgard M.I."/>
        </authorList>
    </citation>
    <scope>NUCLEOTIDE SEQUENCE</scope>
    <source>
        <tissue evidence="1">Shoot tissue taken approximately 20 cm above the soil surface</tissue>
    </source>
</reference>
<organism evidence="1">
    <name type="scientific">Arundo donax</name>
    <name type="common">Giant reed</name>
    <name type="synonym">Donax arundinaceus</name>
    <dbReference type="NCBI Taxonomy" id="35708"/>
    <lineage>
        <taxon>Eukaryota</taxon>
        <taxon>Viridiplantae</taxon>
        <taxon>Streptophyta</taxon>
        <taxon>Embryophyta</taxon>
        <taxon>Tracheophyta</taxon>
        <taxon>Spermatophyta</taxon>
        <taxon>Magnoliopsida</taxon>
        <taxon>Liliopsida</taxon>
        <taxon>Poales</taxon>
        <taxon>Poaceae</taxon>
        <taxon>PACMAD clade</taxon>
        <taxon>Arundinoideae</taxon>
        <taxon>Arundineae</taxon>
        <taxon>Arundo</taxon>
    </lineage>
</organism>
<accession>A0A0A8ZMD7</accession>
<reference evidence="1" key="1">
    <citation type="submission" date="2014-09" db="EMBL/GenBank/DDBJ databases">
        <authorList>
            <person name="Magalhaes I.L.F."/>
            <person name="Oliveira U."/>
            <person name="Santos F.R."/>
            <person name="Vidigal T.H.D.A."/>
            <person name="Brescovit A.D."/>
            <person name="Santos A.J."/>
        </authorList>
    </citation>
    <scope>NUCLEOTIDE SEQUENCE</scope>
    <source>
        <tissue evidence="1">Shoot tissue taken approximately 20 cm above the soil surface</tissue>
    </source>
</reference>
<protein>
    <submittedName>
        <fullName evidence="1">Uncharacterized protein</fullName>
    </submittedName>
</protein>
<proteinExistence type="predicted"/>
<sequence>MQEQLYLSNQGKKSTTRKNLAYIHFRNNIQQTPPSILG</sequence>
<dbReference type="AlphaFoldDB" id="A0A0A8ZMD7"/>